<dbReference type="AlphaFoldDB" id="A0A1M6T141"/>
<evidence type="ECO:0000256" key="1">
    <source>
        <dbReference type="SAM" id="MobiDB-lite"/>
    </source>
</evidence>
<feature type="compositionally biased region" description="Basic and acidic residues" evidence="1">
    <location>
        <begin position="361"/>
        <end position="379"/>
    </location>
</feature>
<feature type="region of interest" description="Disordered" evidence="1">
    <location>
        <begin position="361"/>
        <end position="392"/>
    </location>
</feature>
<dbReference type="Pfam" id="PF13646">
    <property type="entry name" value="HEAT_2"/>
    <property type="match status" value="1"/>
</dbReference>
<dbReference type="EMBL" id="FQZU01000026">
    <property type="protein sequence ID" value="SHK50647.1"/>
    <property type="molecule type" value="Genomic_DNA"/>
</dbReference>
<protein>
    <submittedName>
        <fullName evidence="2">HEAT repeat-containing protein</fullName>
    </submittedName>
</protein>
<dbReference type="InterPro" id="IPR004155">
    <property type="entry name" value="PBS_lyase_HEAT"/>
</dbReference>
<evidence type="ECO:0000313" key="2">
    <source>
        <dbReference type="EMBL" id="SHK50647.1"/>
    </source>
</evidence>
<dbReference type="RefSeq" id="WP_073477609.1">
    <property type="nucleotide sequence ID" value="NZ_FQZU01000026.1"/>
</dbReference>
<dbReference type="Gene3D" id="1.25.10.10">
    <property type="entry name" value="Leucine-rich Repeat Variant"/>
    <property type="match status" value="1"/>
</dbReference>
<gene>
    <name evidence="2" type="ORF">SAMN02745216_03563</name>
</gene>
<dbReference type="OrthoDB" id="6402943at2"/>
<name>A0A1M6T141_9BACT</name>
<dbReference type="SMART" id="SM00567">
    <property type="entry name" value="EZ_HEAT"/>
    <property type="match status" value="1"/>
</dbReference>
<keyword evidence="3" id="KW-1185">Reference proteome</keyword>
<accession>A0A1M6T141</accession>
<organism evidence="2 3">
    <name type="scientific">Desulfatibacillum alkenivorans DSM 16219</name>
    <dbReference type="NCBI Taxonomy" id="1121393"/>
    <lineage>
        <taxon>Bacteria</taxon>
        <taxon>Pseudomonadati</taxon>
        <taxon>Thermodesulfobacteriota</taxon>
        <taxon>Desulfobacteria</taxon>
        <taxon>Desulfobacterales</taxon>
        <taxon>Desulfatibacillaceae</taxon>
        <taxon>Desulfatibacillum</taxon>
    </lineage>
</organism>
<feature type="region of interest" description="Disordered" evidence="1">
    <location>
        <begin position="203"/>
        <end position="223"/>
    </location>
</feature>
<feature type="compositionally biased region" description="Basic and acidic residues" evidence="1">
    <location>
        <begin position="205"/>
        <end position="223"/>
    </location>
</feature>
<evidence type="ECO:0000313" key="3">
    <source>
        <dbReference type="Proteomes" id="UP000183994"/>
    </source>
</evidence>
<dbReference type="Proteomes" id="UP000183994">
    <property type="component" value="Unassembled WGS sequence"/>
</dbReference>
<proteinExistence type="predicted"/>
<reference evidence="3" key="1">
    <citation type="submission" date="2016-11" db="EMBL/GenBank/DDBJ databases">
        <authorList>
            <person name="Varghese N."/>
            <person name="Submissions S."/>
        </authorList>
    </citation>
    <scope>NUCLEOTIDE SEQUENCE [LARGE SCALE GENOMIC DNA]</scope>
    <source>
        <strain evidence="3">DSM 16219</strain>
    </source>
</reference>
<dbReference type="InterPro" id="IPR011989">
    <property type="entry name" value="ARM-like"/>
</dbReference>
<dbReference type="STRING" id="1121393.SAMN02745216_03563"/>
<sequence length="480" mass="52428">MANKKINVEKLIADLNPPKWKIWITPKVRREAALSLGRMKKAEAFEPLLTALEDPKVQDAAMEALSSLPVPGKQAARALKAILAYRQGLKVRFIEEFFNEDRNSTTMKMVGDMPMTTMKAEPEGFLGAALSIWSQLNPDREEDLDAAARQGLAPYSRKKFRKNIYILARNEIFPTWAELDVINSLFEAADDMIVSIAGPEAVPDYEPKKEGDDRSDASKGKDAEMGKALSNEALHDFVVKALGAKSAITTPMPQIPLIMEGFFKELKERYPLLDPQEIFKLLSGAVRLNCHTCGPLATEYTQGLLGKVEESFESGTPLDLGELTNASAGSFAKGHNPGCKGFGVELTFDPSGIEAPAKAIEARREAAEGKPAKEDKEEAPAPVEAAPAPPQPEPEILVEEPAPAPSAYNVLYKGELIEGKTLDEVKQGIAKLYKVDAAKVEGFFSGKPRVVKKGVNRETAEKMVAAFKRAGAKAYWEEVS</sequence>